<feature type="transmembrane region" description="Helical" evidence="1">
    <location>
        <begin position="151"/>
        <end position="171"/>
    </location>
</feature>
<sequence length="258" mass="27149">MHVIASEWLKVRSVRSSHLILILSLGAILLGVGLAWMASGMYDSAPPAQQSRARLAKLEEVLIVVPQLCLGVLGVLAITSEYATGTIRASLTVVPRRWPVLTAKATVVGALGLLTGATTVFGTYFLCRWVVGDRFAGVYTAPFLDKLPTLITTGLSVAVFALLGLGLGVILRSTAGAITILVGLVYVIPMIVGNLPEPWSELLGSVMIGSLPRQITGDDLTYTVYGSLLAPAAAATALTAYALLPVLAGAWLLRRRDA</sequence>
<name>A0A917Z7A7_9ACTN</name>
<evidence type="ECO:0000313" key="2">
    <source>
        <dbReference type="EMBL" id="GGO77149.1"/>
    </source>
</evidence>
<dbReference type="Proteomes" id="UP000646523">
    <property type="component" value="Unassembled WGS sequence"/>
</dbReference>
<keyword evidence="1" id="KW-0472">Membrane</keyword>
<dbReference type="GO" id="GO:0140359">
    <property type="term" value="F:ABC-type transporter activity"/>
    <property type="evidence" value="ECO:0007669"/>
    <property type="project" value="InterPro"/>
</dbReference>
<evidence type="ECO:0000313" key="3">
    <source>
        <dbReference type="Proteomes" id="UP000646523"/>
    </source>
</evidence>
<evidence type="ECO:0000256" key="1">
    <source>
        <dbReference type="SAM" id="Phobius"/>
    </source>
</evidence>
<keyword evidence="1" id="KW-0812">Transmembrane</keyword>
<keyword evidence="3" id="KW-1185">Reference proteome</keyword>
<dbReference type="Pfam" id="PF12730">
    <property type="entry name" value="ABC2_membrane_4"/>
    <property type="match status" value="1"/>
</dbReference>
<dbReference type="EMBL" id="BMNH01000021">
    <property type="protein sequence ID" value="GGO77149.1"/>
    <property type="molecule type" value="Genomic_DNA"/>
</dbReference>
<keyword evidence="1" id="KW-1133">Transmembrane helix</keyword>
<organism evidence="2 3">
    <name type="scientific">Nonomuraea cavernae</name>
    <dbReference type="NCBI Taxonomy" id="2045107"/>
    <lineage>
        <taxon>Bacteria</taxon>
        <taxon>Bacillati</taxon>
        <taxon>Actinomycetota</taxon>
        <taxon>Actinomycetes</taxon>
        <taxon>Streptosporangiales</taxon>
        <taxon>Streptosporangiaceae</taxon>
        <taxon>Nonomuraea</taxon>
    </lineage>
</organism>
<gene>
    <name evidence="2" type="ORF">GCM10012289_56150</name>
</gene>
<feature type="transmembrane region" description="Helical" evidence="1">
    <location>
        <begin position="105"/>
        <end position="131"/>
    </location>
</feature>
<protein>
    <submittedName>
        <fullName evidence="2">ABC transporter permease</fullName>
    </submittedName>
</protein>
<feature type="transmembrane region" description="Helical" evidence="1">
    <location>
        <begin position="20"/>
        <end position="42"/>
    </location>
</feature>
<dbReference type="AlphaFoldDB" id="A0A917Z7A7"/>
<feature type="transmembrane region" description="Helical" evidence="1">
    <location>
        <begin position="178"/>
        <end position="195"/>
    </location>
</feature>
<dbReference type="RefSeq" id="WP_189127188.1">
    <property type="nucleotide sequence ID" value="NZ_BMNH01000021.1"/>
</dbReference>
<reference evidence="2" key="1">
    <citation type="journal article" date="2014" name="Int. J. Syst. Evol. Microbiol.">
        <title>Complete genome sequence of Corynebacterium casei LMG S-19264T (=DSM 44701T), isolated from a smear-ripened cheese.</title>
        <authorList>
            <consortium name="US DOE Joint Genome Institute (JGI-PGF)"/>
            <person name="Walter F."/>
            <person name="Albersmeier A."/>
            <person name="Kalinowski J."/>
            <person name="Ruckert C."/>
        </authorList>
    </citation>
    <scope>NUCLEOTIDE SEQUENCE</scope>
    <source>
        <strain evidence="2">CGMCC 4.7368</strain>
    </source>
</reference>
<feature type="transmembrane region" description="Helical" evidence="1">
    <location>
        <begin position="62"/>
        <end position="84"/>
    </location>
</feature>
<comment type="caution">
    <text evidence="2">The sequence shown here is derived from an EMBL/GenBank/DDBJ whole genome shotgun (WGS) entry which is preliminary data.</text>
</comment>
<reference evidence="2" key="2">
    <citation type="submission" date="2020-09" db="EMBL/GenBank/DDBJ databases">
        <authorList>
            <person name="Sun Q."/>
            <person name="Zhou Y."/>
        </authorList>
    </citation>
    <scope>NUCLEOTIDE SEQUENCE</scope>
    <source>
        <strain evidence="2">CGMCC 4.7368</strain>
    </source>
</reference>
<proteinExistence type="predicted"/>
<feature type="transmembrane region" description="Helical" evidence="1">
    <location>
        <begin position="228"/>
        <end position="253"/>
    </location>
</feature>
<dbReference type="GO" id="GO:0005886">
    <property type="term" value="C:plasma membrane"/>
    <property type="evidence" value="ECO:0007669"/>
    <property type="project" value="UniProtKB-SubCell"/>
</dbReference>
<accession>A0A917Z7A7</accession>